<evidence type="ECO:0000256" key="1">
    <source>
        <dbReference type="SAM" id="MobiDB-lite"/>
    </source>
</evidence>
<keyword evidence="3" id="KW-1185">Reference proteome</keyword>
<gene>
    <name evidence="2" type="ORF">KC19_2G089100</name>
</gene>
<comment type="caution">
    <text evidence="2">The sequence shown here is derived from an EMBL/GenBank/DDBJ whole genome shotgun (WGS) entry which is preliminary data.</text>
</comment>
<name>A0A8T0IUC7_CERPU</name>
<reference evidence="2" key="1">
    <citation type="submission" date="2020-06" db="EMBL/GenBank/DDBJ databases">
        <title>WGS assembly of Ceratodon purpureus strain R40.</title>
        <authorList>
            <person name="Carey S.B."/>
            <person name="Jenkins J."/>
            <person name="Shu S."/>
            <person name="Lovell J.T."/>
            <person name="Sreedasyam A."/>
            <person name="Maumus F."/>
            <person name="Tiley G.P."/>
            <person name="Fernandez-Pozo N."/>
            <person name="Barry K."/>
            <person name="Chen C."/>
            <person name="Wang M."/>
            <person name="Lipzen A."/>
            <person name="Daum C."/>
            <person name="Saski C.A."/>
            <person name="Payton A.C."/>
            <person name="Mcbreen J.C."/>
            <person name="Conrad R.E."/>
            <person name="Kollar L.M."/>
            <person name="Olsson S."/>
            <person name="Huttunen S."/>
            <person name="Landis J.B."/>
            <person name="Wickett N.J."/>
            <person name="Johnson M.G."/>
            <person name="Rensing S.A."/>
            <person name="Grimwood J."/>
            <person name="Schmutz J."/>
            <person name="Mcdaniel S.F."/>
        </authorList>
    </citation>
    <scope>NUCLEOTIDE SEQUENCE</scope>
    <source>
        <strain evidence="2">R40</strain>
    </source>
</reference>
<sequence>MDPLRLRVSAKWCASRPIDPEPGLRGCYSSWHDALCSLLHTSSSTQLPPPLPPPQPQLQTSSPKPNSQVHSFELSGDNHRKKSSARRLTSSGSTHSLLQQFQHRRRTFT</sequence>
<feature type="compositionally biased region" description="Polar residues" evidence="1">
    <location>
        <begin position="86"/>
        <end position="101"/>
    </location>
</feature>
<dbReference type="Proteomes" id="UP000822688">
    <property type="component" value="Chromosome 2"/>
</dbReference>
<feature type="region of interest" description="Disordered" evidence="1">
    <location>
        <begin position="42"/>
        <end position="109"/>
    </location>
</feature>
<dbReference type="AlphaFoldDB" id="A0A8T0IUC7"/>
<dbReference type="EMBL" id="CM026422">
    <property type="protein sequence ID" value="KAG0586416.1"/>
    <property type="molecule type" value="Genomic_DNA"/>
</dbReference>
<feature type="compositionally biased region" description="Pro residues" evidence="1">
    <location>
        <begin position="47"/>
        <end position="56"/>
    </location>
</feature>
<accession>A0A8T0IUC7</accession>
<organism evidence="2 3">
    <name type="scientific">Ceratodon purpureus</name>
    <name type="common">Fire moss</name>
    <name type="synonym">Dicranum purpureum</name>
    <dbReference type="NCBI Taxonomy" id="3225"/>
    <lineage>
        <taxon>Eukaryota</taxon>
        <taxon>Viridiplantae</taxon>
        <taxon>Streptophyta</taxon>
        <taxon>Embryophyta</taxon>
        <taxon>Bryophyta</taxon>
        <taxon>Bryophytina</taxon>
        <taxon>Bryopsida</taxon>
        <taxon>Dicranidae</taxon>
        <taxon>Pseudoditrichales</taxon>
        <taxon>Ditrichaceae</taxon>
        <taxon>Ceratodon</taxon>
    </lineage>
</organism>
<evidence type="ECO:0000313" key="2">
    <source>
        <dbReference type="EMBL" id="KAG0586416.1"/>
    </source>
</evidence>
<protein>
    <submittedName>
        <fullName evidence="2">Uncharacterized protein</fullName>
    </submittedName>
</protein>
<proteinExistence type="predicted"/>
<evidence type="ECO:0000313" key="3">
    <source>
        <dbReference type="Proteomes" id="UP000822688"/>
    </source>
</evidence>